<dbReference type="SUPFAM" id="SSF50978">
    <property type="entry name" value="WD40 repeat-like"/>
    <property type="match status" value="1"/>
</dbReference>
<dbReference type="Proteomes" id="UP000087766">
    <property type="component" value="Chromosome 9"/>
</dbReference>
<feature type="compositionally biased region" description="Low complexity" evidence="1">
    <location>
        <begin position="40"/>
        <end position="49"/>
    </location>
</feature>
<keyword evidence="2" id="KW-1185">Reference proteome</keyword>
<dbReference type="GeneID" id="106773348"/>
<protein>
    <submittedName>
        <fullName evidence="3">Uncharacterized protein LOC106773348 isoform X1</fullName>
    </submittedName>
</protein>
<dbReference type="InterPro" id="IPR036322">
    <property type="entry name" value="WD40_repeat_dom_sf"/>
</dbReference>
<dbReference type="KEGG" id="vra:106773348"/>
<sequence>MASQMAISFACVPFSSPNSLSSSKPYPHSRTLAGASACGSRSSPSQSRLRQPSLAPKLAHLFLSLFLSPLKPFLPERSVFHSHKFLLWCWTLSHVYPFQPTPAPVPTPLADWMSNPTTVAHPAVSGGAIGLGAPSIPRVAYLRHIVQIYSYHGGDEVRQHLEVWDAASGAKQYTFEGHEAPVYSVCPHYKENIQFIFSTALDGKIKAWLYDNLGSRVDYDNLESFGGYGGPMRSYGRMYDSLDFDDVSIYI</sequence>
<dbReference type="PANTHER" id="PTHR44083">
    <property type="entry name" value="TOPLESS-RELATED PROTEIN 1-RELATED"/>
    <property type="match status" value="1"/>
</dbReference>
<dbReference type="InterPro" id="IPR027728">
    <property type="entry name" value="Topless_fam"/>
</dbReference>
<feature type="region of interest" description="Disordered" evidence="1">
    <location>
        <begin position="16"/>
        <end position="49"/>
    </location>
</feature>
<reference evidence="3" key="2">
    <citation type="submission" date="2025-08" db="UniProtKB">
        <authorList>
            <consortium name="RefSeq"/>
        </authorList>
    </citation>
    <scope>IDENTIFICATION</scope>
    <source>
        <tissue evidence="3">Leaf</tissue>
    </source>
</reference>
<dbReference type="AlphaFoldDB" id="A0A3Q0FET8"/>
<organism evidence="2 3">
    <name type="scientific">Vigna radiata var. radiata</name>
    <name type="common">Mung bean</name>
    <name type="synonym">Phaseolus aureus</name>
    <dbReference type="NCBI Taxonomy" id="3916"/>
    <lineage>
        <taxon>Eukaryota</taxon>
        <taxon>Viridiplantae</taxon>
        <taxon>Streptophyta</taxon>
        <taxon>Embryophyta</taxon>
        <taxon>Tracheophyta</taxon>
        <taxon>Spermatophyta</taxon>
        <taxon>Magnoliopsida</taxon>
        <taxon>eudicotyledons</taxon>
        <taxon>Gunneridae</taxon>
        <taxon>Pentapetalae</taxon>
        <taxon>rosids</taxon>
        <taxon>fabids</taxon>
        <taxon>Fabales</taxon>
        <taxon>Fabaceae</taxon>
        <taxon>Papilionoideae</taxon>
        <taxon>50 kb inversion clade</taxon>
        <taxon>NPAAA clade</taxon>
        <taxon>indigoferoid/millettioid clade</taxon>
        <taxon>Phaseoleae</taxon>
        <taxon>Vigna</taxon>
    </lineage>
</organism>
<dbReference type="PANTHER" id="PTHR44083:SF45">
    <property type="entry name" value="TOPLESS-RELATED PROTEIN 1"/>
    <property type="match status" value="1"/>
</dbReference>
<gene>
    <name evidence="3" type="primary">LOC106773348</name>
</gene>
<dbReference type="Gene3D" id="2.130.10.10">
    <property type="entry name" value="YVTN repeat-like/Quinoprotein amine dehydrogenase"/>
    <property type="match status" value="1"/>
</dbReference>
<evidence type="ECO:0000256" key="1">
    <source>
        <dbReference type="SAM" id="MobiDB-lite"/>
    </source>
</evidence>
<dbReference type="STRING" id="3916.A0A3Q0FET8"/>
<dbReference type="InterPro" id="IPR015943">
    <property type="entry name" value="WD40/YVTN_repeat-like_dom_sf"/>
</dbReference>
<feature type="compositionally biased region" description="Low complexity" evidence="1">
    <location>
        <begin position="16"/>
        <end position="26"/>
    </location>
</feature>
<accession>A0A3Q0FET8</accession>
<proteinExistence type="predicted"/>
<dbReference type="GO" id="GO:0006355">
    <property type="term" value="P:regulation of DNA-templated transcription"/>
    <property type="evidence" value="ECO:0007669"/>
    <property type="project" value="InterPro"/>
</dbReference>
<reference evidence="2" key="1">
    <citation type="journal article" date="2014" name="Nat. Commun.">
        <title>Genome sequence of mungbean and insights into evolution within Vigna species.</title>
        <authorList>
            <person name="Kang Y.J."/>
            <person name="Kim S.K."/>
            <person name="Kim M.Y."/>
            <person name="Lestari P."/>
            <person name="Kim K.H."/>
            <person name="Ha B.K."/>
            <person name="Jun T.H."/>
            <person name="Hwang W.J."/>
            <person name="Lee T."/>
            <person name="Lee J."/>
            <person name="Shim S."/>
            <person name="Yoon M.Y."/>
            <person name="Jang Y.E."/>
            <person name="Han K.S."/>
            <person name="Taeprayoon P."/>
            <person name="Yoon N."/>
            <person name="Somta P."/>
            <person name="Tanya P."/>
            <person name="Kim K.S."/>
            <person name="Gwag J.G."/>
            <person name="Moon J.K."/>
            <person name="Lee Y.H."/>
            <person name="Park B.S."/>
            <person name="Bombarely A."/>
            <person name="Doyle J.J."/>
            <person name="Jackson S.A."/>
            <person name="Schafleitner R."/>
            <person name="Srinives P."/>
            <person name="Varshney R.K."/>
            <person name="Lee S.H."/>
        </authorList>
    </citation>
    <scope>NUCLEOTIDE SEQUENCE [LARGE SCALE GENOMIC DNA]</scope>
    <source>
        <strain evidence="2">cv. VC1973A</strain>
    </source>
</reference>
<evidence type="ECO:0000313" key="3">
    <source>
        <dbReference type="RefSeq" id="XP_022642171.1"/>
    </source>
</evidence>
<dbReference type="OrthoDB" id="1743797at2759"/>
<name>A0A3Q0FET8_VIGRR</name>
<dbReference type="RefSeq" id="XP_022642171.1">
    <property type="nucleotide sequence ID" value="XM_022786450.1"/>
</dbReference>
<evidence type="ECO:0000313" key="2">
    <source>
        <dbReference type="Proteomes" id="UP000087766"/>
    </source>
</evidence>